<name>A0A8T3AIV4_DENNO</name>
<protein>
    <recommendedName>
        <fullName evidence="3">G protein gamma domain-containing protein</fullName>
    </recommendedName>
</protein>
<feature type="coiled-coil region" evidence="1">
    <location>
        <begin position="31"/>
        <end position="58"/>
    </location>
</feature>
<dbReference type="PANTHER" id="PTHR32378:SF10">
    <property type="entry name" value="GUANINE NUCLEOTIDE-BINDING PROTEIN SUBUNIT GAMMA 3"/>
    <property type="match status" value="1"/>
</dbReference>
<dbReference type="PANTHER" id="PTHR32378">
    <property type="entry name" value="GUANINE NUCLEOTIDE-BINDING PROTEIN SUBUNIT GAMMA 3"/>
    <property type="match status" value="1"/>
</dbReference>
<evidence type="ECO:0000256" key="1">
    <source>
        <dbReference type="SAM" id="Coils"/>
    </source>
</evidence>
<dbReference type="InterPro" id="IPR055305">
    <property type="entry name" value="GG3-like"/>
</dbReference>
<evidence type="ECO:0000256" key="2">
    <source>
        <dbReference type="SAM" id="MobiDB-lite"/>
    </source>
</evidence>
<feature type="compositionally biased region" description="Pro residues" evidence="2">
    <location>
        <begin position="11"/>
        <end position="24"/>
    </location>
</feature>
<dbReference type="AlphaFoldDB" id="A0A8T3AIV4"/>
<evidence type="ECO:0000313" key="5">
    <source>
        <dbReference type="Proteomes" id="UP000829196"/>
    </source>
</evidence>
<dbReference type="OrthoDB" id="1936517at2759"/>
<gene>
    <name evidence="4" type="ORF">KFK09_022005</name>
</gene>
<dbReference type="SMR" id="A0A8T3AIV4"/>
<feature type="domain" description="G protein gamma" evidence="3">
    <location>
        <begin position="35"/>
        <end position="92"/>
    </location>
</feature>
<proteinExistence type="predicted"/>
<keyword evidence="1" id="KW-0175">Coiled coil</keyword>
<evidence type="ECO:0000259" key="3">
    <source>
        <dbReference type="SMART" id="SM01224"/>
    </source>
</evidence>
<keyword evidence="5" id="KW-1185">Reference proteome</keyword>
<feature type="region of interest" description="Disordered" evidence="2">
    <location>
        <begin position="1"/>
        <end position="24"/>
    </location>
</feature>
<sequence length="200" mass="22354">MAAKPPESLAPVPPALPQPRSPPKYPDICGRHRLQVEAQILNREILFLEEELQSLEEAQPVSRCCNEVDEFVQKKADPLIPQKKKRKSCSFIKSLSFFCGRSNLCCNFSWLCCSCPCSFRLRKPRQCAFDNLNNCSSCTGNHGCSCCNSCKKCCTLPHCNFPSLTCPRCSCGCVWYCCPSCKEQRSCCCDKACCSSQCLC</sequence>
<evidence type="ECO:0000313" key="4">
    <source>
        <dbReference type="EMBL" id="KAI0495702.1"/>
    </source>
</evidence>
<dbReference type="SMART" id="SM01224">
    <property type="entry name" value="G_gamma"/>
    <property type="match status" value="1"/>
</dbReference>
<dbReference type="EMBL" id="JAGYWB010000016">
    <property type="protein sequence ID" value="KAI0495702.1"/>
    <property type="molecule type" value="Genomic_DNA"/>
</dbReference>
<comment type="caution">
    <text evidence="4">The sequence shown here is derived from an EMBL/GenBank/DDBJ whole genome shotgun (WGS) entry which is preliminary data.</text>
</comment>
<organism evidence="4 5">
    <name type="scientific">Dendrobium nobile</name>
    <name type="common">Orchid</name>
    <dbReference type="NCBI Taxonomy" id="94219"/>
    <lineage>
        <taxon>Eukaryota</taxon>
        <taxon>Viridiplantae</taxon>
        <taxon>Streptophyta</taxon>
        <taxon>Embryophyta</taxon>
        <taxon>Tracheophyta</taxon>
        <taxon>Spermatophyta</taxon>
        <taxon>Magnoliopsida</taxon>
        <taxon>Liliopsida</taxon>
        <taxon>Asparagales</taxon>
        <taxon>Orchidaceae</taxon>
        <taxon>Epidendroideae</taxon>
        <taxon>Malaxideae</taxon>
        <taxon>Dendrobiinae</taxon>
        <taxon>Dendrobium</taxon>
    </lineage>
</organism>
<reference evidence="4" key="1">
    <citation type="journal article" date="2022" name="Front. Genet.">
        <title>Chromosome-Scale Assembly of the Dendrobium nobile Genome Provides Insights Into the Molecular Mechanism of the Biosynthesis of the Medicinal Active Ingredient of Dendrobium.</title>
        <authorList>
            <person name="Xu Q."/>
            <person name="Niu S.-C."/>
            <person name="Li K.-L."/>
            <person name="Zheng P.-J."/>
            <person name="Zhang X.-J."/>
            <person name="Jia Y."/>
            <person name="Liu Y."/>
            <person name="Niu Y.-X."/>
            <person name="Yu L.-H."/>
            <person name="Chen D.-F."/>
            <person name="Zhang G.-Q."/>
        </authorList>
    </citation>
    <scope>NUCLEOTIDE SEQUENCE</scope>
    <source>
        <tissue evidence="4">Leaf</tissue>
    </source>
</reference>
<accession>A0A8T3AIV4</accession>
<dbReference type="InterPro" id="IPR015898">
    <property type="entry name" value="G-protein_gamma-like_dom"/>
</dbReference>
<dbReference type="Proteomes" id="UP000829196">
    <property type="component" value="Unassembled WGS sequence"/>
</dbReference>